<dbReference type="GO" id="GO:0005634">
    <property type="term" value="C:nucleus"/>
    <property type="evidence" value="ECO:0007669"/>
    <property type="project" value="UniProtKB-SubCell"/>
</dbReference>
<accession>A0A3P9M4V2</accession>
<dbReference type="Proteomes" id="UP000265180">
    <property type="component" value="Chromosome 7"/>
</dbReference>
<evidence type="ECO:0000256" key="4">
    <source>
        <dbReference type="ARBA" id="ARBA00023015"/>
    </source>
</evidence>
<evidence type="ECO:0000256" key="7">
    <source>
        <dbReference type="ARBA" id="ARBA00023163"/>
    </source>
</evidence>
<evidence type="ECO:0000256" key="3">
    <source>
        <dbReference type="ARBA" id="ARBA00022473"/>
    </source>
</evidence>
<keyword evidence="3" id="KW-0217">Developmental protein</keyword>
<dbReference type="SUPFAM" id="SSF46689">
    <property type="entry name" value="Homeodomain-like"/>
    <property type="match status" value="1"/>
</dbReference>
<protein>
    <submittedName>
        <fullName evidence="13">ALX homeobox 3</fullName>
    </submittedName>
</protein>
<dbReference type="Ensembl" id="ENSORLT00020016939.1">
    <property type="protein sequence ID" value="ENSORLP00020027983.1"/>
    <property type="gene ID" value="ENSORLG00020011231.1"/>
</dbReference>
<feature type="compositionally biased region" description="Polar residues" evidence="11">
    <location>
        <begin position="12"/>
        <end position="22"/>
    </location>
</feature>
<evidence type="ECO:0000256" key="2">
    <source>
        <dbReference type="ARBA" id="ARBA00005733"/>
    </source>
</evidence>
<keyword evidence="5 9" id="KW-0238">DNA-binding</keyword>
<evidence type="ECO:0000256" key="9">
    <source>
        <dbReference type="PROSITE-ProRule" id="PRU00108"/>
    </source>
</evidence>
<keyword evidence="6 9" id="KW-0371">Homeobox</keyword>
<evidence type="ECO:0000256" key="5">
    <source>
        <dbReference type="ARBA" id="ARBA00023125"/>
    </source>
</evidence>
<dbReference type="InterPro" id="IPR009057">
    <property type="entry name" value="Homeodomain-like_sf"/>
</dbReference>
<feature type="domain" description="Homeobox" evidence="12">
    <location>
        <begin position="168"/>
        <end position="228"/>
    </location>
</feature>
<dbReference type="PROSITE" id="PS50071">
    <property type="entry name" value="HOMEOBOX_2"/>
    <property type="match status" value="1"/>
</dbReference>
<evidence type="ECO:0000256" key="6">
    <source>
        <dbReference type="ARBA" id="ARBA00023155"/>
    </source>
</evidence>
<feature type="DNA-binding region" description="Homeobox" evidence="9">
    <location>
        <begin position="170"/>
        <end position="229"/>
    </location>
</feature>
<dbReference type="Gene3D" id="1.10.10.60">
    <property type="entry name" value="Homeodomain-like"/>
    <property type="match status" value="1"/>
</dbReference>
<evidence type="ECO:0000313" key="13">
    <source>
        <dbReference type="Ensembl" id="ENSORLP00020027983.1"/>
    </source>
</evidence>
<dbReference type="InterPro" id="IPR001356">
    <property type="entry name" value="HD"/>
</dbReference>
<evidence type="ECO:0000256" key="10">
    <source>
        <dbReference type="RuleBase" id="RU000682"/>
    </source>
</evidence>
<evidence type="ECO:0000256" key="8">
    <source>
        <dbReference type="ARBA" id="ARBA00023242"/>
    </source>
</evidence>
<organism evidence="13 14">
    <name type="scientific">Oryzias latipes</name>
    <name type="common">Japanese rice fish</name>
    <name type="synonym">Japanese killifish</name>
    <dbReference type="NCBI Taxonomy" id="8090"/>
    <lineage>
        <taxon>Eukaryota</taxon>
        <taxon>Metazoa</taxon>
        <taxon>Chordata</taxon>
        <taxon>Craniata</taxon>
        <taxon>Vertebrata</taxon>
        <taxon>Euteleostomi</taxon>
        <taxon>Actinopterygii</taxon>
        <taxon>Neopterygii</taxon>
        <taxon>Teleostei</taxon>
        <taxon>Neoteleostei</taxon>
        <taxon>Acanthomorphata</taxon>
        <taxon>Ovalentaria</taxon>
        <taxon>Atherinomorphae</taxon>
        <taxon>Beloniformes</taxon>
        <taxon>Adrianichthyidae</taxon>
        <taxon>Oryziinae</taxon>
        <taxon>Oryzias</taxon>
    </lineage>
</organism>
<dbReference type="FunFam" id="1.10.10.60:FF:000093">
    <property type="entry name" value="ALX homeobox protein 1"/>
    <property type="match status" value="1"/>
</dbReference>
<reference evidence="13 14" key="2">
    <citation type="submission" date="2017-04" db="EMBL/GenBank/DDBJ databases">
        <title>CpG methylation of centromeres and impact of large insertions on vertebrate speciation.</title>
        <authorList>
            <person name="Ichikawa K."/>
            <person name="Yoshimura J."/>
            <person name="Morishita S."/>
        </authorList>
    </citation>
    <scope>NUCLEOTIDE SEQUENCE</scope>
    <source>
        <strain evidence="13 14">HNI</strain>
    </source>
</reference>
<dbReference type="InterPro" id="IPR017970">
    <property type="entry name" value="Homeobox_CS"/>
</dbReference>
<sequence length="369" mass="40009">MDADSCAPFPPQNSRTTQTNSPGVDPAAGGGSGSFLPCDELQKPLHSHLPPPLLPHRFSLRGDLYAAAMSRFGESAVNFTHGSATANPSCSPPKHSKFLDGLNQDQKAATISRKAAFYENSADVRDKGALKSMGFPGVGTDCCGKLKEPGSSLQGDSIADSIDLSGKNKKRRNRTTFSTFQLEELEKVFQKTHYPDVYAREQLALRTELTEARVQVWFQNRRAKWRKRERYGKIQEVRNHFAAYDISLLPRHDAYQSNLWPGAAAGGGGASGAACVLGADSMASSCMSPYSHHHSNLQSFMGMPTSPTHAPHHHPPHHPSINSLYSLHSFPGGLGPPPIEGPDADYKPTSLVALRMKAKDPGSLLSWPT</sequence>
<evidence type="ECO:0000256" key="11">
    <source>
        <dbReference type="SAM" id="MobiDB-lite"/>
    </source>
</evidence>
<keyword evidence="4" id="KW-0805">Transcription regulation</keyword>
<dbReference type="GO" id="GO:0000981">
    <property type="term" value="F:DNA-binding transcription factor activity, RNA polymerase II-specific"/>
    <property type="evidence" value="ECO:0007669"/>
    <property type="project" value="InterPro"/>
</dbReference>
<evidence type="ECO:0000259" key="12">
    <source>
        <dbReference type="PROSITE" id="PS50071"/>
    </source>
</evidence>
<reference key="1">
    <citation type="journal article" date="2007" name="Nature">
        <title>The medaka draft genome and insights into vertebrate genome evolution.</title>
        <authorList>
            <person name="Kasahara M."/>
            <person name="Naruse K."/>
            <person name="Sasaki S."/>
            <person name="Nakatani Y."/>
            <person name="Qu W."/>
            <person name="Ahsan B."/>
            <person name="Yamada T."/>
            <person name="Nagayasu Y."/>
            <person name="Doi K."/>
            <person name="Kasai Y."/>
            <person name="Jindo T."/>
            <person name="Kobayashi D."/>
            <person name="Shimada A."/>
            <person name="Toyoda A."/>
            <person name="Kuroki Y."/>
            <person name="Fujiyama A."/>
            <person name="Sasaki T."/>
            <person name="Shimizu A."/>
            <person name="Asakawa S."/>
            <person name="Shimizu N."/>
            <person name="Hashimoto S."/>
            <person name="Yang J."/>
            <person name="Lee Y."/>
            <person name="Matsushima K."/>
            <person name="Sugano S."/>
            <person name="Sakaizumi M."/>
            <person name="Narita T."/>
            <person name="Ohishi K."/>
            <person name="Haga S."/>
            <person name="Ohta F."/>
            <person name="Nomoto H."/>
            <person name="Nogata K."/>
            <person name="Morishita T."/>
            <person name="Endo T."/>
            <person name="Shin-I T."/>
            <person name="Takeda H."/>
            <person name="Morishita S."/>
            <person name="Kohara Y."/>
        </authorList>
    </citation>
    <scope>NUCLEOTIDE SEQUENCE [LARGE SCALE GENOMIC DNA]</scope>
    <source>
        <strain>Hd-rR</strain>
    </source>
</reference>
<feature type="region of interest" description="Disordered" evidence="11">
    <location>
        <begin position="1"/>
        <end position="39"/>
    </location>
</feature>
<dbReference type="SMART" id="SM00389">
    <property type="entry name" value="HOX"/>
    <property type="match status" value="1"/>
</dbReference>
<evidence type="ECO:0000313" key="14">
    <source>
        <dbReference type="Proteomes" id="UP000265180"/>
    </source>
</evidence>
<dbReference type="CDD" id="cd00086">
    <property type="entry name" value="homeodomain"/>
    <property type="match status" value="1"/>
</dbReference>
<keyword evidence="8 9" id="KW-0539">Nucleus</keyword>
<name>A0A3P9M4V2_ORYLA</name>
<keyword evidence="7" id="KW-0804">Transcription</keyword>
<dbReference type="PROSITE" id="PS00027">
    <property type="entry name" value="HOMEOBOX_1"/>
    <property type="match status" value="1"/>
</dbReference>
<evidence type="ECO:0000256" key="1">
    <source>
        <dbReference type="ARBA" id="ARBA00004123"/>
    </source>
</evidence>
<dbReference type="Pfam" id="PF00046">
    <property type="entry name" value="Homeodomain"/>
    <property type="match status" value="1"/>
</dbReference>
<dbReference type="PANTHER" id="PTHR24329">
    <property type="entry name" value="HOMEOBOX PROTEIN ARISTALESS"/>
    <property type="match status" value="1"/>
</dbReference>
<reference evidence="13" key="3">
    <citation type="submission" date="2025-08" db="UniProtKB">
        <authorList>
            <consortium name="Ensembl"/>
        </authorList>
    </citation>
    <scope>IDENTIFICATION</scope>
    <source>
        <strain evidence="13">HNI</strain>
    </source>
</reference>
<reference evidence="13" key="4">
    <citation type="submission" date="2025-09" db="UniProtKB">
        <authorList>
            <consortium name="Ensembl"/>
        </authorList>
    </citation>
    <scope>IDENTIFICATION</scope>
    <source>
        <strain evidence="13">HNI</strain>
    </source>
</reference>
<dbReference type="InterPro" id="IPR050649">
    <property type="entry name" value="Paired_Homeobox_TFs"/>
</dbReference>
<dbReference type="AlphaFoldDB" id="A0A3P9M4V2"/>
<dbReference type="GO" id="GO:0003677">
    <property type="term" value="F:DNA binding"/>
    <property type="evidence" value="ECO:0007669"/>
    <property type="project" value="UniProtKB-UniRule"/>
</dbReference>
<comment type="similarity">
    <text evidence="2">Belongs to the paired homeobox family.</text>
</comment>
<proteinExistence type="inferred from homology"/>
<comment type="subcellular location">
    <subcellularLocation>
        <location evidence="1 9 10">Nucleus</location>
    </subcellularLocation>
</comment>
<dbReference type="PANTHER" id="PTHR24329:SF578">
    <property type="entry name" value="HOMEOBOX PROTEIN ARISTALESS-LIKE 3"/>
    <property type="match status" value="1"/>
</dbReference>